<sequence>MTKNVHVMVAFVSQLTQKPSNVEYRSVDGKEIFSCMQTNEAAVCQLQSLLQEEGGLAKIILIETDQARERVQRDTADWLALMEKYRSESMSAVELLKAQSVCKYSELSQVFEDIEYSKMGIEDSMRSIAGIAERVRAFAERVREEEPEAEVVLHADMTGGFRYAALMLLVVMQLSKYMGIRMGHVVYSDFVRGGESRVHLTDDIRRMFDLVTGADEFQKYGSVQALEEYFSRSSRHSEDFSALFAAMRRFSDAIRICRTSVIEDEMTDLAEKIRAFRQAKPVSIEEEMFSHILGVIEGEYGSVIKNASGEKSDRRLDIIAWCVQKKFLQQAMTLCTEWIPAILVEKKICYTEDEEVIEQCQERGDSGAGMRSWQQEFINSYGQVTESKEVKPPTIPVPEGDFRNASFKEMTNLLRTILSSGVRTRVEDLPPEMKQGVQSFFAAYDEIASKWQNYDLRQMGFRTRNTIIDRAITLLHPSPKKKFFHEEILRRLAGKSNEDIFTALGIDGRKCEEACAGKEPPSKKRRTAKKQESPEEKWLRREACYRRMLSGHGKLLMYTQKTTEEAVEFLRGFYFIRQGRNDTNHAAENAPTSRRNQGALENDRLEEEIAAYIEKLRKA</sequence>
<dbReference type="RefSeq" id="WP_013740508.1">
    <property type="nucleotide sequence ID" value="NC_015437.1"/>
</dbReference>
<evidence type="ECO:0008006" key="4">
    <source>
        <dbReference type="Google" id="ProtNLM"/>
    </source>
</evidence>
<gene>
    <name evidence="2" type="ordered locus">Selsp_0167</name>
</gene>
<protein>
    <recommendedName>
        <fullName evidence="4">CRISPR-associated protein, TM1812 family</fullName>
    </recommendedName>
</protein>
<evidence type="ECO:0000313" key="2">
    <source>
        <dbReference type="EMBL" id="AEB99145.1"/>
    </source>
</evidence>
<dbReference type="EMBL" id="CP002637">
    <property type="protein sequence ID" value="AEB99145.1"/>
    <property type="molecule type" value="Genomic_DNA"/>
</dbReference>
<dbReference type="Proteomes" id="UP000011124">
    <property type="component" value="Chromosome"/>
</dbReference>
<reference evidence="2 3" key="1">
    <citation type="submission" date="2011-04" db="EMBL/GenBank/DDBJ databases">
        <title>The complete genome of Selenomonas sputigena DSM 20758.</title>
        <authorList>
            <consortium name="US DOE Joint Genome Institute (JGI-PGF)"/>
            <person name="Lucas S."/>
            <person name="Copeland A."/>
            <person name="Lapidus A."/>
            <person name="Bruce D."/>
            <person name="Goodwin L."/>
            <person name="Pitluck S."/>
            <person name="Peters L."/>
            <person name="Kyrpides N."/>
            <person name="Mavromatis K."/>
            <person name="Ivanova N."/>
            <person name="Ovchinnikova G."/>
            <person name="Teshima H."/>
            <person name="Detter J.C."/>
            <person name="Tapia R."/>
            <person name="Han C."/>
            <person name="Land M."/>
            <person name="Hauser L."/>
            <person name="Markowitz V."/>
            <person name="Cheng J.-F."/>
            <person name="Hugenholtz P."/>
            <person name="Woyke T."/>
            <person name="Wu D."/>
            <person name="Gronow S."/>
            <person name="Wellnitz S."/>
            <person name="Schneider S."/>
            <person name="Klenk H.-P."/>
            <person name="Eisen J.A."/>
        </authorList>
    </citation>
    <scope>NUCLEOTIDE SEQUENCE [LARGE SCALE GENOMIC DNA]</scope>
    <source>
        <strain evidence="3">ATCC 35185 / DSM 20758 / VPI D19B-28</strain>
    </source>
</reference>
<dbReference type="HOGENOM" id="CLU_442034_0_0_9"/>
<dbReference type="AlphaFoldDB" id="F4EXT8"/>
<keyword evidence="3" id="KW-1185">Reference proteome</keyword>
<organism evidence="2 3">
    <name type="scientific">Selenomonas sputigena (strain ATCC 35185 / DSM 20758 / CCUG 44933 / VPI D19B-28)</name>
    <dbReference type="NCBI Taxonomy" id="546271"/>
    <lineage>
        <taxon>Bacteria</taxon>
        <taxon>Bacillati</taxon>
        <taxon>Bacillota</taxon>
        <taxon>Negativicutes</taxon>
        <taxon>Selenomonadales</taxon>
        <taxon>Selenomonadaceae</taxon>
        <taxon>Selenomonas</taxon>
    </lineage>
</organism>
<name>F4EXT8_SELS3</name>
<evidence type="ECO:0000256" key="1">
    <source>
        <dbReference type="SAM" id="MobiDB-lite"/>
    </source>
</evidence>
<dbReference type="KEGG" id="ssg:Selsp_0167"/>
<accession>F4EXT8</accession>
<proteinExistence type="predicted"/>
<feature type="region of interest" description="Disordered" evidence="1">
    <location>
        <begin position="514"/>
        <end position="535"/>
    </location>
</feature>
<evidence type="ECO:0000313" key="3">
    <source>
        <dbReference type="Proteomes" id="UP000011124"/>
    </source>
</evidence>